<dbReference type="InterPro" id="IPR046342">
    <property type="entry name" value="CBS_dom_sf"/>
</dbReference>
<keyword evidence="5 14" id="KW-0812">Transmembrane</keyword>
<keyword evidence="11 14" id="KW-0482">Metalloprotease</keyword>
<evidence type="ECO:0000256" key="13">
    <source>
        <dbReference type="ARBA" id="ARBA00023136"/>
    </source>
</evidence>
<comment type="similarity">
    <text evidence="2 14">Belongs to the peptidase M50B family.</text>
</comment>
<dbReference type="InterPro" id="IPR008915">
    <property type="entry name" value="Peptidase_M50"/>
</dbReference>
<evidence type="ECO:0000256" key="14">
    <source>
        <dbReference type="PIRNR" id="PIRNR006404"/>
    </source>
</evidence>
<organism evidence="19 20">
    <name type="scientific">Rhodococcus xishaensis</name>
    <dbReference type="NCBI Taxonomy" id="2487364"/>
    <lineage>
        <taxon>Bacteria</taxon>
        <taxon>Bacillati</taxon>
        <taxon>Actinomycetota</taxon>
        <taxon>Actinomycetes</taxon>
        <taxon>Mycobacteriales</taxon>
        <taxon>Nocardiaceae</taxon>
        <taxon>Rhodococcus</taxon>
    </lineage>
</organism>
<dbReference type="GO" id="GO:0046872">
    <property type="term" value="F:metal ion binding"/>
    <property type="evidence" value="ECO:0007669"/>
    <property type="project" value="UniProtKB-UniRule"/>
</dbReference>
<feature type="binding site" evidence="16">
    <location>
        <position position="72"/>
    </location>
    <ligand>
        <name>Zn(2+)</name>
        <dbReference type="ChEBI" id="CHEBI:29105"/>
        <note>catalytic</note>
    </ligand>
</feature>
<dbReference type="Pfam" id="PF02163">
    <property type="entry name" value="Peptidase_M50"/>
    <property type="match status" value="2"/>
</dbReference>
<evidence type="ECO:0000256" key="2">
    <source>
        <dbReference type="ARBA" id="ARBA00007931"/>
    </source>
</evidence>
<reference evidence="19 20" key="1">
    <citation type="submission" date="2018-11" db="EMBL/GenBank/DDBJ databases">
        <title>Rhodococcus spongicola sp. nov. and Rhodococcus xishaensis sp. nov. from marine sponges.</title>
        <authorList>
            <person name="Li L."/>
            <person name="Lin H.W."/>
        </authorList>
    </citation>
    <scope>NUCLEOTIDE SEQUENCE [LARGE SCALE GENOMIC DNA]</scope>
    <source>
        <strain evidence="19 20">LHW51113</strain>
    </source>
</reference>
<proteinExistence type="inferred from homology"/>
<dbReference type="EMBL" id="RKLO01000007">
    <property type="protein sequence ID" value="RVW00208.1"/>
    <property type="molecule type" value="Genomic_DNA"/>
</dbReference>
<feature type="transmembrane region" description="Helical" evidence="14">
    <location>
        <begin position="20"/>
        <end position="38"/>
    </location>
</feature>
<keyword evidence="9 14" id="KW-0862">Zinc</keyword>
<evidence type="ECO:0000313" key="20">
    <source>
        <dbReference type="Proteomes" id="UP000283479"/>
    </source>
</evidence>
<dbReference type="CDD" id="cd02205">
    <property type="entry name" value="CBS_pair_SF"/>
    <property type="match status" value="1"/>
</dbReference>
<comment type="cofactor">
    <cofactor evidence="14 16">
        <name>Zn(2+)</name>
        <dbReference type="ChEBI" id="CHEBI:29105"/>
    </cofactor>
    <text evidence="14 16">Binds 1 zinc ion per subunit.</text>
</comment>
<dbReference type="SMART" id="SM00116">
    <property type="entry name" value="CBS"/>
    <property type="match status" value="2"/>
</dbReference>
<dbReference type="CDD" id="cd06164">
    <property type="entry name" value="S2P-M50_SpoIVFB_CBS"/>
    <property type="match status" value="1"/>
</dbReference>
<gene>
    <name evidence="19" type="ORF">EGT50_16440</name>
</gene>
<evidence type="ECO:0000256" key="15">
    <source>
        <dbReference type="PIRSR" id="PIRSR006404-1"/>
    </source>
</evidence>
<keyword evidence="13 14" id="KW-0472">Membrane</keyword>
<evidence type="ECO:0000256" key="8">
    <source>
        <dbReference type="ARBA" id="ARBA00022801"/>
    </source>
</evidence>
<evidence type="ECO:0000256" key="16">
    <source>
        <dbReference type="PIRSR" id="PIRSR006404-2"/>
    </source>
</evidence>
<comment type="caution">
    <text evidence="19">The sequence shown here is derived from an EMBL/GenBank/DDBJ whole genome shotgun (WGS) entry which is preliminary data.</text>
</comment>
<feature type="binding site" evidence="16">
    <location>
        <position position="68"/>
    </location>
    <ligand>
        <name>Zn(2+)</name>
        <dbReference type="ChEBI" id="CHEBI:29105"/>
        <note>catalytic</note>
    </ligand>
</feature>
<evidence type="ECO:0000256" key="1">
    <source>
        <dbReference type="ARBA" id="ARBA00004651"/>
    </source>
</evidence>
<feature type="active site" evidence="15">
    <location>
        <position position="69"/>
    </location>
</feature>
<protein>
    <recommendedName>
        <fullName evidence="14">Zinc metalloprotease</fullName>
    </recommendedName>
</protein>
<dbReference type="PIRSF" id="PIRSF006404">
    <property type="entry name" value="UCP006404_Pept_M50_CBS"/>
    <property type="match status" value="1"/>
</dbReference>
<evidence type="ECO:0000256" key="7">
    <source>
        <dbReference type="ARBA" id="ARBA00022737"/>
    </source>
</evidence>
<feature type="domain" description="CBS" evidence="18">
    <location>
        <begin position="252"/>
        <end position="309"/>
    </location>
</feature>
<dbReference type="InterPro" id="IPR000644">
    <property type="entry name" value="CBS_dom"/>
</dbReference>
<comment type="subcellular location">
    <subcellularLocation>
        <location evidence="1 14">Cell membrane</location>
        <topology evidence="1 14">Multi-pass membrane protein</topology>
    </subcellularLocation>
</comment>
<dbReference type="GO" id="GO:0005886">
    <property type="term" value="C:plasma membrane"/>
    <property type="evidence" value="ECO:0007669"/>
    <property type="project" value="UniProtKB-SubCell"/>
</dbReference>
<name>A0A438AMY0_9NOCA</name>
<evidence type="ECO:0000256" key="5">
    <source>
        <dbReference type="ARBA" id="ARBA00022692"/>
    </source>
</evidence>
<evidence type="ECO:0000259" key="18">
    <source>
        <dbReference type="PROSITE" id="PS51371"/>
    </source>
</evidence>
<feature type="domain" description="CBS" evidence="18">
    <location>
        <begin position="313"/>
        <end position="375"/>
    </location>
</feature>
<evidence type="ECO:0000313" key="19">
    <source>
        <dbReference type="EMBL" id="RVW00208.1"/>
    </source>
</evidence>
<dbReference type="Proteomes" id="UP000283479">
    <property type="component" value="Unassembled WGS sequence"/>
</dbReference>
<feature type="transmembrane region" description="Helical" evidence="14">
    <location>
        <begin position="139"/>
        <end position="160"/>
    </location>
</feature>
<keyword evidence="3 14" id="KW-1003">Cell membrane</keyword>
<accession>A0A438AMY0</accession>
<evidence type="ECO:0000256" key="10">
    <source>
        <dbReference type="ARBA" id="ARBA00022989"/>
    </source>
</evidence>
<evidence type="ECO:0000256" key="9">
    <source>
        <dbReference type="ARBA" id="ARBA00022833"/>
    </source>
</evidence>
<keyword evidence="10 14" id="KW-1133">Transmembrane helix</keyword>
<dbReference type="Pfam" id="PF00571">
    <property type="entry name" value="CBS"/>
    <property type="match status" value="2"/>
</dbReference>
<keyword evidence="8 14" id="KW-0378">Hydrolase</keyword>
<dbReference type="PANTHER" id="PTHR39188">
    <property type="entry name" value="MEMBRANE-ASSOCIATED ZINC METALLOPROTEASE M50B"/>
    <property type="match status" value="1"/>
</dbReference>
<evidence type="ECO:0000256" key="11">
    <source>
        <dbReference type="ARBA" id="ARBA00023049"/>
    </source>
</evidence>
<feature type="transmembrane region" description="Helical" evidence="14">
    <location>
        <begin position="198"/>
        <end position="226"/>
    </location>
</feature>
<dbReference type="PROSITE" id="PS51371">
    <property type="entry name" value="CBS"/>
    <property type="match status" value="2"/>
</dbReference>
<keyword evidence="4 14" id="KW-0645">Protease</keyword>
<dbReference type="InterPro" id="IPR016483">
    <property type="entry name" value="UCP006404_Pept_M50_CBS"/>
</dbReference>
<evidence type="ECO:0000256" key="17">
    <source>
        <dbReference type="PROSITE-ProRule" id="PRU00703"/>
    </source>
</evidence>
<keyword evidence="20" id="KW-1185">Reference proteome</keyword>
<feature type="binding site" evidence="16">
    <location>
        <position position="166"/>
    </location>
    <ligand>
        <name>Zn(2+)</name>
        <dbReference type="ChEBI" id="CHEBI:29105"/>
        <note>catalytic</note>
    </ligand>
</feature>
<dbReference type="SUPFAM" id="SSF54631">
    <property type="entry name" value="CBS-domain pair"/>
    <property type="match status" value="1"/>
</dbReference>
<evidence type="ECO:0000256" key="6">
    <source>
        <dbReference type="ARBA" id="ARBA00022723"/>
    </source>
</evidence>
<dbReference type="OrthoDB" id="9781963at2"/>
<keyword evidence="6 14" id="KW-0479">Metal-binding</keyword>
<dbReference type="RefSeq" id="WP_127955703.1">
    <property type="nucleotide sequence ID" value="NZ_RKLO01000007.1"/>
</dbReference>
<feature type="transmembrane region" description="Helical" evidence="14">
    <location>
        <begin position="110"/>
        <end position="132"/>
    </location>
</feature>
<keyword evidence="7" id="KW-0677">Repeat</keyword>
<dbReference type="GO" id="GO:0008237">
    <property type="term" value="F:metallopeptidase activity"/>
    <property type="evidence" value="ECO:0007669"/>
    <property type="project" value="UniProtKB-UniRule"/>
</dbReference>
<feature type="transmembrane region" description="Helical" evidence="14">
    <location>
        <begin position="50"/>
        <end position="67"/>
    </location>
</feature>
<evidence type="ECO:0000256" key="3">
    <source>
        <dbReference type="ARBA" id="ARBA00022475"/>
    </source>
</evidence>
<dbReference type="PANTHER" id="PTHR39188:SF3">
    <property type="entry name" value="STAGE IV SPORULATION PROTEIN FB"/>
    <property type="match status" value="1"/>
</dbReference>
<dbReference type="Gene3D" id="3.10.580.10">
    <property type="entry name" value="CBS-domain"/>
    <property type="match status" value="2"/>
</dbReference>
<sequence>MLKWSIPVGRVFGIRLYLHWSLLATLALITALLAGSILPAAYPGRSIAEYWSVGALAAVVFVLSLAAHELAHSVVAVHDGVPVRRITLWLLGGMSELQSEPNDPRTELRITLAGPLTSLAIGIAALLLVVLLRDVADPVVTGSLAWLGIANVVLAVFNMLPGAPLDGGRVLHAVLWWRSGDRLAAAAGAARSGRVLGLILITLGGIQVLFTQNIGGLWLILLGWFLRNAANVELMNASMRHQLGDLEVGQIMTRTPTVVHADDDVRTFVADILPRLRHRTFPVVDRSDRPVGVLSLQDLTHAADRAGVIGGLARPLADEARIRPDARVETVISTAVLRPGMDLLAVVDASGRLVGIVTATDLRRVCERTSLGLPLERPPTDPE</sequence>
<evidence type="ECO:0000256" key="4">
    <source>
        <dbReference type="ARBA" id="ARBA00022670"/>
    </source>
</evidence>
<dbReference type="GO" id="GO:0006508">
    <property type="term" value="P:proteolysis"/>
    <property type="evidence" value="ECO:0007669"/>
    <property type="project" value="UniProtKB-KW"/>
</dbReference>
<keyword evidence="12 17" id="KW-0129">CBS domain</keyword>
<dbReference type="AlphaFoldDB" id="A0A438AMY0"/>
<evidence type="ECO:0000256" key="12">
    <source>
        <dbReference type="ARBA" id="ARBA00023122"/>
    </source>
</evidence>